<feature type="transmembrane region" description="Helical" evidence="10">
    <location>
        <begin position="246"/>
        <end position="269"/>
    </location>
</feature>
<dbReference type="AlphaFoldDB" id="A0A9F2WLS6"/>
<dbReference type="GeneID" id="103059047"/>
<evidence type="ECO:0000256" key="4">
    <source>
        <dbReference type="ARBA" id="ARBA00022692"/>
    </source>
</evidence>
<protein>
    <recommendedName>
        <fullName evidence="10">Olfactory receptor</fullName>
    </recommendedName>
</protein>
<dbReference type="FunFam" id="1.20.1070.10:FF:000001">
    <property type="entry name" value="Olfactory receptor"/>
    <property type="match status" value="1"/>
</dbReference>
<keyword evidence="7 10" id="KW-0472">Membrane</keyword>
<evidence type="ECO:0000313" key="12">
    <source>
        <dbReference type="Proteomes" id="UP000695026"/>
    </source>
</evidence>
<feature type="transmembrane region" description="Helical" evidence="10">
    <location>
        <begin position="212"/>
        <end position="234"/>
    </location>
</feature>
<name>A0A9F2WLS6_PYTBI</name>
<dbReference type="GO" id="GO:0004930">
    <property type="term" value="F:G protein-coupled receptor activity"/>
    <property type="evidence" value="ECO:0007669"/>
    <property type="project" value="UniProtKB-KW"/>
</dbReference>
<evidence type="ECO:0000256" key="9">
    <source>
        <dbReference type="RuleBase" id="RU000688"/>
    </source>
</evidence>
<keyword evidence="9" id="KW-0297">G-protein coupled receptor</keyword>
<dbReference type="InterPro" id="IPR000276">
    <property type="entry name" value="GPCR_Rhodpsn"/>
</dbReference>
<evidence type="ECO:0000256" key="3">
    <source>
        <dbReference type="ARBA" id="ARBA00022606"/>
    </source>
</evidence>
<dbReference type="PROSITE" id="PS50262">
    <property type="entry name" value="G_PROTEIN_RECEP_F1_2"/>
    <property type="match status" value="1"/>
</dbReference>
<dbReference type="InterPro" id="IPR017452">
    <property type="entry name" value="GPCR_Rhodpsn_7TM"/>
</dbReference>
<evidence type="ECO:0000256" key="10">
    <source>
        <dbReference type="RuleBase" id="RU363047"/>
    </source>
</evidence>
<keyword evidence="9" id="KW-0675">Receptor</keyword>
<dbReference type="GO" id="GO:0005886">
    <property type="term" value="C:plasma membrane"/>
    <property type="evidence" value="ECO:0007669"/>
    <property type="project" value="UniProtKB-SubCell"/>
</dbReference>
<keyword evidence="8 9" id="KW-0807">Transducer</keyword>
<sequence>MRQMEKWLISRNNQTSVTEFMLIGFSNHPELQVPLFVIFFFLYTITLSGNVLIILVTTVDPALQSPMYFFLRNLSSLEICFNLVIVPKMLSNFLMEKKTISYMGCATQMYFFFFFGAAECCLLAAMAYDRYVAICNPLRYPEIMDKKVCFHLAAASWFSGFPVATVQTTWIFSLPFCGPNTVNHFFCDSPPVLELACADTYMFEIEALTATVLFIMFPFILILLTYVHIVITILRMPSAEGRQKAFSTCSSHLLVVTLFYGTAISTYFNPKSKYSPDTKKILSLSYTVITPMLNPFIYSLRNKEVKGAMKRTLCRQVFAQNIIKFVGPLT</sequence>
<proteinExistence type="inferred from homology"/>
<dbReference type="SUPFAM" id="SSF81321">
    <property type="entry name" value="Family A G protein-coupled receptor-like"/>
    <property type="match status" value="1"/>
</dbReference>
<evidence type="ECO:0000259" key="11">
    <source>
        <dbReference type="PROSITE" id="PS50262"/>
    </source>
</evidence>
<dbReference type="RefSeq" id="XP_007443458.1">
    <property type="nucleotide sequence ID" value="XM_007443396.1"/>
</dbReference>
<dbReference type="InterPro" id="IPR000725">
    <property type="entry name" value="Olfact_rcpt"/>
</dbReference>
<evidence type="ECO:0000256" key="7">
    <source>
        <dbReference type="ARBA" id="ARBA00023136"/>
    </source>
</evidence>
<dbReference type="OMA" id="MMWENWT"/>
<dbReference type="OrthoDB" id="9975554at2759"/>
<evidence type="ECO:0000256" key="6">
    <source>
        <dbReference type="ARBA" id="ARBA00022989"/>
    </source>
</evidence>
<keyword evidence="4 9" id="KW-0812">Transmembrane</keyword>
<reference evidence="13" key="1">
    <citation type="submission" date="2025-08" db="UniProtKB">
        <authorList>
            <consortium name="RefSeq"/>
        </authorList>
    </citation>
    <scope>IDENTIFICATION</scope>
    <source>
        <tissue evidence="13">Liver</tissue>
    </source>
</reference>
<dbReference type="PROSITE" id="PS00237">
    <property type="entry name" value="G_PROTEIN_RECEP_F1_1"/>
    <property type="match status" value="1"/>
</dbReference>
<dbReference type="Proteomes" id="UP000695026">
    <property type="component" value="Unplaced"/>
</dbReference>
<accession>A0A9F2WLS6</accession>
<gene>
    <name evidence="13" type="primary">LOC103059047</name>
</gene>
<feature type="transmembrane region" description="Helical" evidence="10">
    <location>
        <begin position="281"/>
        <end position="300"/>
    </location>
</feature>
<evidence type="ECO:0000256" key="8">
    <source>
        <dbReference type="ARBA" id="ARBA00023224"/>
    </source>
</evidence>
<evidence type="ECO:0000256" key="1">
    <source>
        <dbReference type="ARBA" id="ARBA00004651"/>
    </source>
</evidence>
<comment type="similarity">
    <text evidence="9">Belongs to the G-protein coupled receptor 1 family.</text>
</comment>
<evidence type="ECO:0000313" key="13">
    <source>
        <dbReference type="RefSeq" id="XP_007443458.1"/>
    </source>
</evidence>
<keyword evidence="6 10" id="KW-1133">Transmembrane helix</keyword>
<organism evidence="12 13">
    <name type="scientific">Python bivittatus</name>
    <name type="common">Burmese python</name>
    <name type="synonym">Python molurus bivittatus</name>
    <dbReference type="NCBI Taxonomy" id="176946"/>
    <lineage>
        <taxon>Eukaryota</taxon>
        <taxon>Metazoa</taxon>
        <taxon>Chordata</taxon>
        <taxon>Craniata</taxon>
        <taxon>Vertebrata</taxon>
        <taxon>Euteleostomi</taxon>
        <taxon>Lepidosauria</taxon>
        <taxon>Squamata</taxon>
        <taxon>Bifurcata</taxon>
        <taxon>Unidentata</taxon>
        <taxon>Episquamata</taxon>
        <taxon>Toxicofera</taxon>
        <taxon>Serpentes</taxon>
        <taxon>Henophidia</taxon>
        <taxon>Pythonidae</taxon>
        <taxon>Python</taxon>
    </lineage>
</organism>
<feature type="domain" description="G-protein coupled receptors family 1 profile" evidence="11">
    <location>
        <begin position="49"/>
        <end position="298"/>
    </location>
</feature>
<dbReference type="CDD" id="cd15225">
    <property type="entry name" value="7tmA_OR10A-like"/>
    <property type="match status" value="1"/>
</dbReference>
<dbReference type="Gene3D" id="1.20.1070.10">
    <property type="entry name" value="Rhodopsin 7-helix transmembrane proteins"/>
    <property type="match status" value="1"/>
</dbReference>
<feature type="transmembrane region" description="Helical" evidence="10">
    <location>
        <begin position="35"/>
        <end position="57"/>
    </location>
</feature>
<keyword evidence="3 10" id="KW-0716">Sensory transduction</keyword>
<feature type="transmembrane region" description="Helical" evidence="10">
    <location>
        <begin position="110"/>
        <end position="128"/>
    </location>
</feature>
<keyword evidence="12" id="KW-1185">Reference proteome</keyword>
<comment type="subcellular location">
    <subcellularLocation>
        <location evidence="1 10">Cell membrane</location>
        <topology evidence="1 10">Multi-pass membrane protein</topology>
    </subcellularLocation>
</comment>
<evidence type="ECO:0000256" key="5">
    <source>
        <dbReference type="ARBA" id="ARBA00022725"/>
    </source>
</evidence>
<dbReference type="GO" id="GO:0004984">
    <property type="term" value="F:olfactory receptor activity"/>
    <property type="evidence" value="ECO:0007669"/>
    <property type="project" value="InterPro"/>
</dbReference>
<dbReference type="KEGG" id="pbi:103059047"/>
<dbReference type="Pfam" id="PF13853">
    <property type="entry name" value="7tm_4"/>
    <property type="match status" value="1"/>
</dbReference>
<evidence type="ECO:0000256" key="2">
    <source>
        <dbReference type="ARBA" id="ARBA00022475"/>
    </source>
</evidence>
<dbReference type="PRINTS" id="PR00245">
    <property type="entry name" value="OLFACTORYR"/>
</dbReference>
<keyword evidence="2 10" id="KW-1003">Cell membrane</keyword>
<dbReference type="PRINTS" id="PR00237">
    <property type="entry name" value="GPCRRHODOPSN"/>
</dbReference>
<feature type="transmembrane region" description="Helical" evidence="10">
    <location>
        <begin position="148"/>
        <end position="172"/>
    </location>
</feature>
<keyword evidence="5 10" id="KW-0552">Olfaction</keyword>
<dbReference type="PANTHER" id="PTHR26453">
    <property type="entry name" value="OLFACTORY RECEPTOR"/>
    <property type="match status" value="1"/>
</dbReference>
<feature type="transmembrane region" description="Helical" evidence="10">
    <location>
        <begin position="69"/>
        <end position="90"/>
    </location>
</feature>